<name>A0A1G9E9F1_9PROT</name>
<dbReference type="PANTHER" id="PTHR33204:SF17">
    <property type="entry name" value="TRANSCRIPTIONAL REGULATORY PROTEIN"/>
    <property type="match status" value="1"/>
</dbReference>
<dbReference type="EMBL" id="FNFX01000004">
    <property type="protein sequence ID" value="SDK72773.1"/>
    <property type="molecule type" value="Genomic_DNA"/>
</dbReference>
<dbReference type="AlphaFoldDB" id="A0A1G9E9F1"/>
<dbReference type="PROSITE" id="PS51118">
    <property type="entry name" value="HTH_HXLR"/>
    <property type="match status" value="1"/>
</dbReference>
<dbReference type="InterPro" id="IPR002577">
    <property type="entry name" value="HTH_HxlR"/>
</dbReference>
<sequence>MKNKSLGDMPCPIARSLEHVGEWWNILILREAMLGVTRFDDFQTSLGIATSTLTKRLNALVESGLLEKNMYCEKPPRYEYVITQKGLDFRPVLLTIMQWGNKYYAEEGPNVLLIDTETGKPVELGLVDKNTRLEITHMQHKTIKMILNK</sequence>
<evidence type="ECO:0000259" key="4">
    <source>
        <dbReference type="PROSITE" id="PS51118"/>
    </source>
</evidence>
<dbReference type="STRING" id="492660.SAMN05192566_2244"/>
<keyword evidence="2" id="KW-0238">DNA-binding</keyword>
<dbReference type="RefSeq" id="WP_091472227.1">
    <property type="nucleotide sequence ID" value="NZ_FNFX01000004.1"/>
</dbReference>
<keyword evidence="1" id="KW-0805">Transcription regulation</keyword>
<dbReference type="GO" id="GO:0003677">
    <property type="term" value="F:DNA binding"/>
    <property type="evidence" value="ECO:0007669"/>
    <property type="project" value="UniProtKB-KW"/>
</dbReference>
<evidence type="ECO:0000313" key="6">
    <source>
        <dbReference type="Proteomes" id="UP000198629"/>
    </source>
</evidence>
<dbReference type="SUPFAM" id="SSF46785">
    <property type="entry name" value="Winged helix' DNA-binding domain"/>
    <property type="match status" value="1"/>
</dbReference>
<keyword evidence="3" id="KW-0804">Transcription</keyword>
<dbReference type="OrthoDB" id="9807069at2"/>
<organism evidence="5 6">
    <name type="scientific">Methylophilus rhizosphaerae</name>
    <dbReference type="NCBI Taxonomy" id="492660"/>
    <lineage>
        <taxon>Bacteria</taxon>
        <taxon>Pseudomonadati</taxon>
        <taxon>Pseudomonadota</taxon>
        <taxon>Betaproteobacteria</taxon>
        <taxon>Nitrosomonadales</taxon>
        <taxon>Methylophilaceae</taxon>
        <taxon>Methylophilus</taxon>
    </lineage>
</organism>
<evidence type="ECO:0000313" key="5">
    <source>
        <dbReference type="EMBL" id="SDK72773.1"/>
    </source>
</evidence>
<evidence type="ECO:0000256" key="1">
    <source>
        <dbReference type="ARBA" id="ARBA00023015"/>
    </source>
</evidence>
<dbReference type="InterPro" id="IPR036388">
    <property type="entry name" value="WH-like_DNA-bd_sf"/>
</dbReference>
<evidence type="ECO:0000256" key="3">
    <source>
        <dbReference type="ARBA" id="ARBA00023163"/>
    </source>
</evidence>
<gene>
    <name evidence="5" type="ORF">SAMN05192566_2244</name>
</gene>
<evidence type="ECO:0000256" key="2">
    <source>
        <dbReference type="ARBA" id="ARBA00023125"/>
    </source>
</evidence>
<reference evidence="6" key="1">
    <citation type="submission" date="2016-10" db="EMBL/GenBank/DDBJ databases">
        <authorList>
            <person name="Varghese N."/>
            <person name="Submissions S."/>
        </authorList>
    </citation>
    <scope>NUCLEOTIDE SEQUENCE [LARGE SCALE GENOMIC DNA]</scope>
    <source>
        <strain evidence="6">CBMB127</strain>
    </source>
</reference>
<keyword evidence="6" id="KW-1185">Reference proteome</keyword>
<accession>A0A1G9E9F1</accession>
<dbReference type="PANTHER" id="PTHR33204">
    <property type="entry name" value="TRANSCRIPTIONAL REGULATOR, MARR FAMILY"/>
    <property type="match status" value="1"/>
</dbReference>
<proteinExistence type="predicted"/>
<dbReference type="Proteomes" id="UP000198629">
    <property type="component" value="Unassembled WGS sequence"/>
</dbReference>
<dbReference type="Pfam" id="PF01638">
    <property type="entry name" value="HxlR"/>
    <property type="match status" value="1"/>
</dbReference>
<protein>
    <submittedName>
        <fullName evidence="5">Transcriptional regulator, HxlR family</fullName>
    </submittedName>
</protein>
<dbReference type="InterPro" id="IPR036390">
    <property type="entry name" value="WH_DNA-bd_sf"/>
</dbReference>
<feature type="domain" description="HTH hxlR-type" evidence="4">
    <location>
        <begin position="11"/>
        <end position="108"/>
    </location>
</feature>
<dbReference type="Gene3D" id="1.10.10.10">
    <property type="entry name" value="Winged helix-like DNA-binding domain superfamily/Winged helix DNA-binding domain"/>
    <property type="match status" value="1"/>
</dbReference>